<reference evidence="2" key="1">
    <citation type="submission" date="2007-02" db="EMBL/GenBank/DDBJ databases">
        <title>Complete sequence of Mycobacterium sp. JLS.</title>
        <authorList>
            <consortium name="US DOE Joint Genome Institute"/>
            <person name="Copeland A."/>
            <person name="Lucas S."/>
            <person name="Lapidus A."/>
            <person name="Barry K."/>
            <person name="Detter J.C."/>
            <person name="Glavina del Rio T."/>
            <person name="Hammon N."/>
            <person name="Israni S."/>
            <person name="Dalin E."/>
            <person name="Tice H."/>
            <person name="Pitluck S."/>
            <person name="Chain P."/>
            <person name="Malfatti S."/>
            <person name="Shin M."/>
            <person name="Vergez L."/>
            <person name="Schmutz J."/>
            <person name="Larimer F."/>
            <person name="Land M."/>
            <person name="Hauser L."/>
            <person name="Kyrpides N."/>
            <person name="Mikhailova N."/>
            <person name="Miller C.D."/>
            <person name="Anderson A.J."/>
            <person name="Sims R.C."/>
            <person name="Richardson P."/>
        </authorList>
    </citation>
    <scope>NUCLEOTIDE SEQUENCE [LARGE SCALE GENOMIC DNA]</scope>
    <source>
        <strain evidence="2">JLS</strain>
    </source>
</reference>
<dbReference type="PROSITE" id="PS51318">
    <property type="entry name" value="TAT"/>
    <property type="match status" value="1"/>
</dbReference>
<keyword evidence="1" id="KW-1133">Transmembrane helix</keyword>
<accession>A0A5Q5CNT3</accession>
<keyword evidence="1" id="KW-0472">Membrane</keyword>
<dbReference type="AlphaFoldDB" id="A0A5Q5CNT3"/>
<dbReference type="InterPro" id="IPR006311">
    <property type="entry name" value="TAT_signal"/>
</dbReference>
<dbReference type="EMBL" id="CP000580">
    <property type="protein sequence ID" value="ABO01061.1"/>
    <property type="molecule type" value="Genomic_DNA"/>
</dbReference>
<sequence length="199" mass="21126">MNGLSRRAALRMLATGGAIFGLGYVLRNMIDIPVSRAQPGMGGATGMDMRAYMNMFMRHGELRRSVEEIPGGVRTTTESDSADLVAELQAHVSSMYTHLDQGSEVTCMSSSLPTLFRRAAHYQRQITLTASGVVVVETSSDPELTNAIREHAREVTGFVVEGMPAMMSGMMGGGMMGPPGMGHGMMGPGMGHGTMGPGR</sequence>
<dbReference type="KEGG" id="mjl:Mjls_5297"/>
<organism evidence="2">
    <name type="scientific">Mycobacterium sp. (strain JLS)</name>
    <dbReference type="NCBI Taxonomy" id="164757"/>
    <lineage>
        <taxon>Bacteria</taxon>
        <taxon>Bacillati</taxon>
        <taxon>Actinomycetota</taxon>
        <taxon>Actinomycetes</taxon>
        <taxon>Mycobacteriales</taxon>
        <taxon>Mycobacteriaceae</taxon>
        <taxon>Mycobacterium</taxon>
    </lineage>
</organism>
<keyword evidence="1" id="KW-0812">Transmembrane</keyword>
<name>A0A5Q5CNT3_MYCSJ</name>
<feature type="transmembrane region" description="Helical" evidence="1">
    <location>
        <begin position="12"/>
        <end position="30"/>
    </location>
</feature>
<evidence type="ECO:0000313" key="2">
    <source>
        <dbReference type="EMBL" id="ABO01061.1"/>
    </source>
</evidence>
<evidence type="ECO:0000256" key="1">
    <source>
        <dbReference type="SAM" id="Phobius"/>
    </source>
</evidence>
<gene>
    <name evidence="2" type="ordered locus">Mjls_5297</name>
</gene>
<proteinExistence type="predicted"/>
<protein>
    <submittedName>
        <fullName evidence="2">Uncharacterized protein</fullName>
    </submittedName>
</protein>